<evidence type="ECO:0000256" key="1">
    <source>
        <dbReference type="ARBA" id="ARBA00004651"/>
    </source>
</evidence>
<dbReference type="PIRSF" id="PIRSF035875">
    <property type="entry name" value="RNase_BN"/>
    <property type="match status" value="1"/>
</dbReference>
<gene>
    <name evidence="7" type="ORF">Natoc_1927</name>
</gene>
<accession>L0JXF0</accession>
<feature type="transmembrane region" description="Helical" evidence="6">
    <location>
        <begin position="35"/>
        <end position="57"/>
    </location>
</feature>
<keyword evidence="2" id="KW-1003">Cell membrane</keyword>
<dbReference type="HOGENOM" id="CLU_045539_1_0_2"/>
<dbReference type="InterPro" id="IPR017039">
    <property type="entry name" value="Virul_fac_BrkB"/>
</dbReference>
<sequence length="290" mass="30623">MLPEEKMRESRWFEVARCVAAVARQRQISVKSAGLAYHAFNTLVPLVILVLVGATLVDALEPILVGVAETFGLEDVLADAEIEEIAGGRGDRIRAALLALAILLWSAARSFQAINSAFTGIYGSREHQSYVGSITTVTAVTALNTLLATVTIALGVVLVGIVGISLPIQAGGLLAAVASAAGLLVALPLVFLPMYYLFPQTDVSVREVVPGTMFAALTWAALAVGFRIYIATSESVVLFGIAGAVLLILTWVYLGALCLLVGAVLNAVLADRVEVDEDWLPPAELELPDR</sequence>
<proteinExistence type="predicted"/>
<keyword evidence="4 6" id="KW-1133">Transmembrane helix</keyword>
<keyword evidence="5 6" id="KW-0472">Membrane</keyword>
<organism evidence="7 8">
    <name type="scientific">Natronococcus occultus SP4</name>
    <dbReference type="NCBI Taxonomy" id="694430"/>
    <lineage>
        <taxon>Archaea</taxon>
        <taxon>Methanobacteriati</taxon>
        <taxon>Methanobacteriota</taxon>
        <taxon>Stenosarchaea group</taxon>
        <taxon>Halobacteria</taxon>
        <taxon>Halobacteriales</taxon>
        <taxon>Natrialbaceae</taxon>
        <taxon>Natronococcus</taxon>
    </lineage>
</organism>
<evidence type="ECO:0000256" key="5">
    <source>
        <dbReference type="ARBA" id="ARBA00023136"/>
    </source>
</evidence>
<protein>
    <submittedName>
        <fullName evidence="7">Putative membrane protein</fullName>
    </submittedName>
</protein>
<keyword evidence="3 6" id="KW-0812">Transmembrane</keyword>
<feature type="transmembrane region" description="Helical" evidence="6">
    <location>
        <begin position="236"/>
        <end position="269"/>
    </location>
</feature>
<evidence type="ECO:0000256" key="3">
    <source>
        <dbReference type="ARBA" id="ARBA00022692"/>
    </source>
</evidence>
<dbReference type="Proteomes" id="UP000010878">
    <property type="component" value="Chromosome"/>
</dbReference>
<name>L0JXF0_9EURY</name>
<dbReference type="eggNOG" id="arCOG04965">
    <property type="taxonomic scope" value="Archaea"/>
</dbReference>
<evidence type="ECO:0000256" key="6">
    <source>
        <dbReference type="SAM" id="Phobius"/>
    </source>
</evidence>
<comment type="subcellular location">
    <subcellularLocation>
        <location evidence="1">Cell membrane</location>
        <topology evidence="1">Multi-pass membrane protein</topology>
    </subcellularLocation>
</comment>
<dbReference type="EMBL" id="CP003929">
    <property type="protein sequence ID" value="AGB37717.1"/>
    <property type="molecule type" value="Genomic_DNA"/>
</dbReference>
<dbReference type="PANTHER" id="PTHR30213:SF0">
    <property type="entry name" value="UPF0761 MEMBRANE PROTEIN YIHY"/>
    <property type="match status" value="1"/>
</dbReference>
<dbReference type="PANTHER" id="PTHR30213">
    <property type="entry name" value="INNER MEMBRANE PROTEIN YHJD"/>
    <property type="match status" value="1"/>
</dbReference>
<reference evidence="7 8" key="1">
    <citation type="submission" date="2012-11" db="EMBL/GenBank/DDBJ databases">
        <title>FINISHED of Natronococcus occultus SP4, DSM 3396.</title>
        <authorList>
            <consortium name="DOE Joint Genome Institute"/>
            <person name="Eisen J."/>
            <person name="Huntemann M."/>
            <person name="Wei C.-L."/>
            <person name="Han J."/>
            <person name="Detter J.C."/>
            <person name="Han C."/>
            <person name="Tapia R."/>
            <person name="Chen A."/>
            <person name="Kyrpides N."/>
            <person name="Mavromatis K."/>
            <person name="Markowitz V."/>
            <person name="Szeto E."/>
            <person name="Ivanova N."/>
            <person name="Mikhailova N."/>
            <person name="Ovchinnikova G."/>
            <person name="Pagani I."/>
            <person name="Pati A."/>
            <person name="Goodwin L."/>
            <person name="Nordberg H.P."/>
            <person name="Cantor M.N."/>
            <person name="Hua S.X."/>
            <person name="Woyke T."/>
            <person name="Eisen J."/>
            <person name="Klenk H.-P."/>
            <person name="Klenk H.-P."/>
        </authorList>
    </citation>
    <scope>NUCLEOTIDE SEQUENCE [LARGE SCALE GENOMIC DNA]</scope>
    <source>
        <strain evidence="7 8">SP4</strain>
    </source>
</reference>
<dbReference type="AlphaFoldDB" id="L0JXF0"/>
<evidence type="ECO:0000313" key="7">
    <source>
        <dbReference type="EMBL" id="AGB37717.1"/>
    </source>
</evidence>
<feature type="transmembrane region" description="Helical" evidence="6">
    <location>
        <begin position="173"/>
        <end position="196"/>
    </location>
</feature>
<feature type="transmembrane region" description="Helical" evidence="6">
    <location>
        <begin position="146"/>
        <end position="166"/>
    </location>
</feature>
<evidence type="ECO:0000256" key="4">
    <source>
        <dbReference type="ARBA" id="ARBA00022989"/>
    </source>
</evidence>
<dbReference type="Pfam" id="PF03631">
    <property type="entry name" value="Virul_fac_BrkB"/>
    <property type="match status" value="1"/>
</dbReference>
<feature type="transmembrane region" description="Helical" evidence="6">
    <location>
        <begin position="208"/>
        <end position="229"/>
    </location>
</feature>
<dbReference type="KEGG" id="nou:Natoc_1927"/>
<dbReference type="GO" id="GO:0005886">
    <property type="term" value="C:plasma membrane"/>
    <property type="evidence" value="ECO:0007669"/>
    <property type="project" value="UniProtKB-SubCell"/>
</dbReference>
<dbReference type="STRING" id="694430.Natoc_1927"/>
<evidence type="ECO:0000313" key="8">
    <source>
        <dbReference type="Proteomes" id="UP000010878"/>
    </source>
</evidence>
<keyword evidence="8" id="KW-1185">Reference proteome</keyword>
<evidence type="ECO:0000256" key="2">
    <source>
        <dbReference type="ARBA" id="ARBA00022475"/>
    </source>
</evidence>